<accession>E3NIZ4</accession>
<protein>
    <submittedName>
        <fullName evidence="3">Uncharacterized protein</fullName>
    </submittedName>
</protein>
<feature type="transmembrane region" description="Helical" evidence="2">
    <location>
        <begin position="93"/>
        <end position="117"/>
    </location>
</feature>
<gene>
    <name evidence="3" type="ORF">CRE_22142</name>
</gene>
<evidence type="ECO:0000256" key="2">
    <source>
        <dbReference type="SAM" id="Phobius"/>
    </source>
</evidence>
<keyword evidence="4" id="KW-1185">Reference proteome</keyword>
<evidence type="ECO:0000313" key="4">
    <source>
        <dbReference type="Proteomes" id="UP000008281"/>
    </source>
</evidence>
<sequence length="146" mass="16865">MPCPMNMSKDDIELIQLLQYGKVPYTRGLLDMQKERQRDFLTLKRNCKMMFVYYDNERNIQNSEGHEVCCEIARICDINNIFYYYVPFYMQTWFFVTCGAILLLLIVGVAVGVFFCCRRKRKRGGDNGGGGQSAKGIETGGKKNKK</sequence>
<organism evidence="4">
    <name type="scientific">Caenorhabditis remanei</name>
    <name type="common">Caenorhabditis vulgaris</name>
    <dbReference type="NCBI Taxonomy" id="31234"/>
    <lineage>
        <taxon>Eukaryota</taxon>
        <taxon>Metazoa</taxon>
        <taxon>Ecdysozoa</taxon>
        <taxon>Nematoda</taxon>
        <taxon>Chromadorea</taxon>
        <taxon>Rhabditida</taxon>
        <taxon>Rhabditina</taxon>
        <taxon>Rhabditomorpha</taxon>
        <taxon>Rhabditoidea</taxon>
        <taxon>Rhabditidae</taxon>
        <taxon>Peloderinae</taxon>
        <taxon>Caenorhabditis</taxon>
    </lineage>
</organism>
<feature type="region of interest" description="Disordered" evidence="1">
    <location>
        <begin position="123"/>
        <end position="146"/>
    </location>
</feature>
<keyword evidence="2" id="KW-0472">Membrane</keyword>
<keyword evidence="2" id="KW-0812">Transmembrane</keyword>
<dbReference type="Proteomes" id="UP000008281">
    <property type="component" value="Unassembled WGS sequence"/>
</dbReference>
<keyword evidence="2" id="KW-1133">Transmembrane helix</keyword>
<proteinExistence type="predicted"/>
<dbReference type="InParanoid" id="E3NIZ4"/>
<dbReference type="AlphaFoldDB" id="E3NIZ4"/>
<evidence type="ECO:0000313" key="3">
    <source>
        <dbReference type="EMBL" id="EFO99600.1"/>
    </source>
</evidence>
<dbReference type="eggNOG" id="ENOG502TJZZ">
    <property type="taxonomic scope" value="Eukaryota"/>
</dbReference>
<dbReference type="EMBL" id="DS268719">
    <property type="protein sequence ID" value="EFO99600.1"/>
    <property type="molecule type" value="Genomic_DNA"/>
</dbReference>
<evidence type="ECO:0000256" key="1">
    <source>
        <dbReference type="SAM" id="MobiDB-lite"/>
    </source>
</evidence>
<reference evidence="3" key="1">
    <citation type="submission" date="2007-07" db="EMBL/GenBank/DDBJ databases">
        <title>PCAP assembly of the Caenorhabditis remanei genome.</title>
        <authorList>
            <consortium name="The Caenorhabditis remanei Sequencing Consortium"/>
            <person name="Wilson R.K."/>
        </authorList>
    </citation>
    <scope>NUCLEOTIDE SEQUENCE [LARGE SCALE GENOMIC DNA]</scope>
    <source>
        <strain evidence="3">PB4641</strain>
    </source>
</reference>
<dbReference type="HOGENOM" id="CLU_1697155_0_0_1"/>
<name>E3NIZ4_CAERE</name>